<keyword evidence="2" id="KW-1185">Reference proteome</keyword>
<proteinExistence type="predicted"/>
<name>A0A0U5FHF2_XANCI</name>
<gene>
    <name evidence="1" type="ORF">XAC3562_610134</name>
</gene>
<dbReference type="Proteomes" id="UP000052230">
    <property type="component" value="Unassembled WGS sequence"/>
</dbReference>
<comment type="caution">
    <text evidence="1">The sequence shown here is derived from an EMBL/GenBank/DDBJ whole genome shotgun (WGS) entry which is preliminary data.</text>
</comment>
<accession>A0A0U5FHF2</accession>
<dbReference type="EMBL" id="CCXZ01000157">
    <property type="protein sequence ID" value="CEG17262.1"/>
    <property type="molecule type" value="Genomic_DNA"/>
</dbReference>
<reference evidence="1 2" key="1">
    <citation type="submission" date="2014-09" db="EMBL/GenBank/DDBJ databases">
        <authorList>
            <person name="Regsiter A."/>
        </authorList>
    </citation>
    <scope>NUCLEOTIDE SEQUENCE [LARGE SCALE GENOMIC DNA]</scope>
</reference>
<evidence type="ECO:0000313" key="1">
    <source>
        <dbReference type="EMBL" id="CEG17262.1"/>
    </source>
</evidence>
<protein>
    <submittedName>
        <fullName evidence="1">Uncharacterized protein</fullName>
    </submittedName>
</protein>
<evidence type="ECO:0000313" key="2">
    <source>
        <dbReference type="Proteomes" id="UP000052230"/>
    </source>
</evidence>
<organism evidence="1 2">
    <name type="scientific">Xanthomonas citri pv. citri</name>
    <dbReference type="NCBI Taxonomy" id="611301"/>
    <lineage>
        <taxon>Bacteria</taxon>
        <taxon>Pseudomonadati</taxon>
        <taxon>Pseudomonadota</taxon>
        <taxon>Gammaproteobacteria</taxon>
        <taxon>Lysobacterales</taxon>
        <taxon>Lysobacteraceae</taxon>
        <taxon>Xanthomonas</taxon>
    </lineage>
</organism>
<dbReference type="AlphaFoldDB" id="A0A0U5FHF2"/>
<sequence length="73" mass="8397">MACIRDDLLAMDAHLGYCRRDRDGPIAEFQCIKNRPSITHQTLIAYQAPLRNLIWFAYGDRKSAVQTGGMRVW</sequence>